<evidence type="ECO:0000313" key="2">
    <source>
        <dbReference type="Proteomes" id="UP000248745"/>
    </source>
</evidence>
<comment type="caution">
    <text evidence="1">The sequence shown here is derived from an EMBL/GenBank/DDBJ whole genome shotgun (WGS) entry which is preliminary data.</text>
</comment>
<dbReference type="AlphaFoldDB" id="A0A2W2ASW3"/>
<dbReference type="Proteomes" id="UP000248745">
    <property type="component" value="Unassembled WGS sequence"/>
</dbReference>
<sequence length="271" mass="31229">MGVNEIIQNMPQGNCKCLQKVQAKYVKIRNAALKDVKVGDILHSSQGSNLNEYKQACETYGAQYYLDLIGLEHNANCSDFRSIYPLVEESRKLREGEKKRLPKTFDSLIEKPRQNWIAQINKYSDALKRSTSSLNEINTNHYWAIVIAQQHLEMYEAVASMPIPRKEIHAIHATFPAKFYALYHWLKIEMGTERQFAKNANDQFIKSEIEAFVENTYPECSKQGFYRSFINLDISNRTAIAKSFGKGYKEKLIALSNNDSLLISRLKNYPN</sequence>
<reference evidence="1 2" key="1">
    <citation type="submission" date="2018-06" db="EMBL/GenBank/DDBJ databases">
        <title>Mucibacter soli gen. nov., sp. nov., a new member of the family Chitinophagaceae producing mucin.</title>
        <authorList>
            <person name="Kim M.-K."/>
            <person name="Park S."/>
            <person name="Kim T.-S."/>
            <person name="Joung Y."/>
            <person name="Han J.-H."/>
            <person name="Kim S.B."/>
        </authorList>
    </citation>
    <scope>NUCLEOTIDE SEQUENCE [LARGE SCALE GENOMIC DNA]</scope>
    <source>
        <strain evidence="1 2">R1-15</strain>
    </source>
</reference>
<gene>
    <name evidence="1" type="ORF">DN068_21695</name>
</gene>
<protein>
    <submittedName>
        <fullName evidence="1">Uncharacterized protein</fullName>
    </submittedName>
</protein>
<name>A0A2W2ASW3_9BACT</name>
<organism evidence="1 2">
    <name type="scientific">Taibaiella soli</name>
    <dbReference type="NCBI Taxonomy" id="1649169"/>
    <lineage>
        <taxon>Bacteria</taxon>
        <taxon>Pseudomonadati</taxon>
        <taxon>Bacteroidota</taxon>
        <taxon>Chitinophagia</taxon>
        <taxon>Chitinophagales</taxon>
        <taxon>Chitinophagaceae</taxon>
        <taxon>Taibaiella</taxon>
    </lineage>
</organism>
<evidence type="ECO:0000313" key="1">
    <source>
        <dbReference type="EMBL" id="PZF70778.1"/>
    </source>
</evidence>
<dbReference type="EMBL" id="QKTW01000031">
    <property type="protein sequence ID" value="PZF70778.1"/>
    <property type="molecule type" value="Genomic_DNA"/>
</dbReference>
<keyword evidence="2" id="KW-1185">Reference proteome</keyword>
<proteinExistence type="predicted"/>
<accession>A0A2W2ASW3</accession>